<protein>
    <submittedName>
        <fullName evidence="2">Uncharacterized protein</fullName>
    </submittedName>
</protein>
<accession>A0A4S2JAY5</accession>
<dbReference type="EMBL" id="QBLH01003879">
    <property type="protein sequence ID" value="TGZ32350.1"/>
    <property type="molecule type" value="Genomic_DNA"/>
</dbReference>
<reference evidence="2 3" key="1">
    <citation type="journal article" date="2019" name="Philos. Trans. R. Soc. Lond., B, Biol. Sci.">
        <title>Ant behaviour and brain gene expression of defending hosts depend on the ecological success of the intruding social parasite.</title>
        <authorList>
            <person name="Kaur R."/>
            <person name="Stoldt M."/>
            <person name="Jongepier E."/>
            <person name="Feldmeyer B."/>
            <person name="Menzel F."/>
            <person name="Bornberg-Bauer E."/>
            <person name="Foitzik S."/>
        </authorList>
    </citation>
    <scope>NUCLEOTIDE SEQUENCE [LARGE SCALE GENOMIC DNA]</scope>
    <source>
        <tissue evidence="2">Whole body</tissue>
    </source>
</reference>
<evidence type="ECO:0000256" key="1">
    <source>
        <dbReference type="SAM" id="MobiDB-lite"/>
    </source>
</evidence>
<sequence length="92" mass="10442">MDRRERAQGPWAAFPLYKSVLKNRLQGKMTAGMNTLKSRHGDSTYHKYRRAYSVINSAGGIDKRTQITIDMSNRGSKQNTSGQSYANRMISQ</sequence>
<evidence type="ECO:0000313" key="3">
    <source>
        <dbReference type="Proteomes" id="UP000310200"/>
    </source>
</evidence>
<organism evidence="2 3">
    <name type="scientific">Temnothorax longispinosus</name>
    <dbReference type="NCBI Taxonomy" id="300112"/>
    <lineage>
        <taxon>Eukaryota</taxon>
        <taxon>Metazoa</taxon>
        <taxon>Ecdysozoa</taxon>
        <taxon>Arthropoda</taxon>
        <taxon>Hexapoda</taxon>
        <taxon>Insecta</taxon>
        <taxon>Pterygota</taxon>
        <taxon>Neoptera</taxon>
        <taxon>Endopterygota</taxon>
        <taxon>Hymenoptera</taxon>
        <taxon>Apocrita</taxon>
        <taxon>Aculeata</taxon>
        <taxon>Formicoidea</taxon>
        <taxon>Formicidae</taxon>
        <taxon>Myrmicinae</taxon>
        <taxon>Temnothorax</taxon>
    </lineage>
</organism>
<keyword evidence="3" id="KW-1185">Reference proteome</keyword>
<evidence type="ECO:0000313" key="2">
    <source>
        <dbReference type="EMBL" id="TGZ32350.1"/>
    </source>
</evidence>
<gene>
    <name evidence="2" type="ORF">DBV15_07207</name>
</gene>
<comment type="caution">
    <text evidence="2">The sequence shown here is derived from an EMBL/GenBank/DDBJ whole genome shotgun (WGS) entry which is preliminary data.</text>
</comment>
<dbReference type="Proteomes" id="UP000310200">
    <property type="component" value="Unassembled WGS sequence"/>
</dbReference>
<proteinExistence type="predicted"/>
<dbReference type="AlphaFoldDB" id="A0A4S2JAY5"/>
<feature type="region of interest" description="Disordered" evidence="1">
    <location>
        <begin position="71"/>
        <end position="92"/>
    </location>
</feature>
<name>A0A4S2JAY5_9HYME</name>